<sequence>MTYTVKCLLFLTTMTMEPSSKDQWSSNRVSLFPTQNKNPPNQKLIECQVFLLKHKTKTLKKKSYFITHSCVINLGTTRLTV</sequence>
<protein>
    <submittedName>
        <fullName evidence="1">Uncharacterized protein</fullName>
    </submittedName>
</protein>
<evidence type="ECO:0000313" key="1">
    <source>
        <dbReference type="EMBL" id="KAF5790997.1"/>
    </source>
</evidence>
<proteinExistence type="predicted"/>
<dbReference type="EMBL" id="MNCJ02000324">
    <property type="protein sequence ID" value="KAF5790997.1"/>
    <property type="molecule type" value="Genomic_DNA"/>
</dbReference>
<name>A0A9K3I6E9_HELAN</name>
<keyword evidence="2" id="KW-1185">Reference proteome</keyword>
<comment type="caution">
    <text evidence="1">The sequence shown here is derived from an EMBL/GenBank/DDBJ whole genome shotgun (WGS) entry which is preliminary data.</text>
</comment>
<evidence type="ECO:0000313" key="2">
    <source>
        <dbReference type="Proteomes" id="UP000215914"/>
    </source>
</evidence>
<dbReference type="AlphaFoldDB" id="A0A9K3I6E9"/>
<dbReference type="Gramene" id="mRNA:HanXRQr2_Chr09g0389711">
    <property type="protein sequence ID" value="CDS:HanXRQr2_Chr09g0389711.1"/>
    <property type="gene ID" value="HanXRQr2_Chr09g0389711"/>
</dbReference>
<reference evidence="1" key="1">
    <citation type="journal article" date="2017" name="Nature">
        <title>The sunflower genome provides insights into oil metabolism, flowering and Asterid evolution.</title>
        <authorList>
            <person name="Badouin H."/>
            <person name="Gouzy J."/>
            <person name="Grassa C.J."/>
            <person name="Murat F."/>
            <person name="Staton S.E."/>
            <person name="Cottret L."/>
            <person name="Lelandais-Briere C."/>
            <person name="Owens G.L."/>
            <person name="Carrere S."/>
            <person name="Mayjonade B."/>
            <person name="Legrand L."/>
            <person name="Gill N."/>
            <person name="Kane N.C."/>
            <person name="Bowers J.E."/>
            <person name="Hubner S."/>
            <person name="Bellec A."/>
            <person name="Berard A."/>
            <person name="Berges H."/>
            <person name="Blanchet N."/>
            <person name="Boniface M.C."/>
            <person name="Brunel D."/>
            <person name="Catrice O."/>
            <person name="Chaidir N."/>
            <person name="Claudel C."/>
            <person name="Donnadieu C."/>
            <person name="Faraut T."/>
            <person name="Fievet G."/>
            <person name="Helmstetter N."/>
            <person name="King M."/>
            <person name="Knapp S.J."/>
            <person name="Lai Z."/>
            <person name="Le Paslier M.C."/>
            <person name="Lippi Y."/>
            <person name="Lorenzon L."/>
            <person name="Mandel J.R."/>
            <person name="Marage G."/>
            <person name="Marchand G."/>
            <person name="Marquand E."/>
            <person name="Bret-Mestries E."/>
            <person name="Morien E."/>
            <person name="Nambeesan S."/>
            <person name="Nguyen T."/>
            <person name="Pegot-Espagnet P."/>
            <person name="Pouilly N."/>
            <person name="Raftis F."/>
            <person name="Sallet E."/>
            <person name="Schiex T."/>
            <person name="Thomas J."/>
            <person name="Vandecasteele C."/>
            <person name="Vares D."/>
            <person name="Vear F."/>
            <person name="Vautrin S."/>
            <person name="Crespi M."/>
            <person name="Mangin B."/>
            <person name="Burke J.M."/>
            <person name="Salse J."/>
            <person name="Munos S."/>
            <person name="Vincourt P."/>
            <person name="Rieseberg L.H."/>
            <person name="Langlade N.B."/>
        </authorList>
    </citation>
    <scope>NUCLEOTIDE SEQUENCE</scope>
    <source>
        <tissue evidence="1">Leaves</tissue>
    </source>
</reference>
<dbReference type="Proteomes" id="UP000215914">
    <property type="component" value="Unassembled WGS sequence"/>
</dbReference>
<accession>A0A9K3I6E9</accession>
<organism evidence="1 2">
    <name type="scientific">Helianthus annuus</name>
    <name type="common">Common sunflower</name>
    <dbReference type="NCBI Taxonomy" id="4232"/>
    <lineage>
        <taxon>Eukaryota</taxon>
        <taxon>Viridiplantae</taxon>
        <taxon>Streptophyta</taxon>
        <taxon>Embryophyta</taxon>
        <taxon>Tracheophyta</taxon>
        <taxon>Spermatophyta</taxon>
        <taxon>Magnoliopsida</taxon>
        <taxon>eudicotyledons</taxon>
        <taxon>Gunneridae</taxon>
        <taxon>Pentapetalae</taxon>
        <taxon>asterids</taxon>
        <taxon>campanulids</taxon>
        <taxon>Asterales</taxon>
        <taxon>Asteraceae</taxon>
        <taxon>Asteroideae</taxon>
        <taxon>Heliantheae alliance</taxon>
        <taxon>Heliantheae</taxon>
        <taxon>Helianthus</taxon>
    </lineage>
</organism>
<gene>
    <name evidence="1" type="ORF">HanXRQr2_Chr09g0389711</name>
</gene>
<reference evidence="1" key="2">
    <citation type="submission" date="2020-06" db="EMBL/GenBank/DDBJ databases">
        <title>Helianthus annuus Genome sequencing and assembly Release 2.</title>
        <authorList>
            <person name="Gouzy J."/>
            <person name="Langlade N."/>
            <person name="Munos S."/>
        </authorList>
    </citation>
    <scope>NUCLEOTIDE SEQUENCE</scope>
    <source>
        <tissue evidence="1">Leaves</tissue>
    </source>
</reference>